<feature type="compositionally biased region" description="Basic and acidic residues" evidence="2">
    <location>
        <begin position="272"/>
        <end position="296"/>
    </location>
</feature>
<dbReference type="Proteomes" id="UP000241394">
    <property type="component" value="Chromosome LG25"/>
</dbReference>
<dbReference type="PANTHER" id="PTHR12161">
    <property type="entry name" value="IST1 FAMILY MEMBER"/>
    <property type="match status" value="1"/>
</dbReference>
<dbReference type="Gramene" id="PSR91181">
    <property type="protein sequence ID" value="PSR91181"/>
    <property type="gene ID" value="CEY00_Acc28523"/>
</dbReference>
<dbReference type="AlphaFoldDB" id="A0A2R6PH18"/>
<gene>
    <name evidence="3" type="ORF">CEY00_Acc28523</name>
</gene>
<dbReference type="OrthoDB" id="29853at2759"/>
<organism evidence="3 4">
    <name type="scientific">Actinidia chinensis var. chinensis</name>
    <name type="common">Chinese soft-hair kiwi</name>
    <dbReference type="NCBI Taxonomy" id="1590841"/>
    <lineage>
        <taxon>Eukaryota</taxon>
        <taxon>Viridiplantae</taxon>
        <taxon>Streptophyta</taxon>
        <taxon>Embryophyta</taxon>
        <taxon>Tracheophyta</taxon>
        <taxon>Spermatophyta</taxon>
        <taxon>Magnoliopsida</taxon>
        <taxon>eudicotyledons</taxon>
        <taxon>Gunneridae</taxon>
        <taxon>Pentapetalae</taxon>
        <taxon>asterids</taxon>
        <taxon>Ericales</taxon>
        <taxon>Actinidiaceae</taxon>
        <taxon>Actinidia</taxon>
    </lineage>
</organism>
<dbReference type="Gene3D" id="1.20.1260.60">
    <property type="entry name" value="Vacuolar protein sorting-associated protein Ist1"/>
    <property type="match status" value="1"/>
</dbReference>
<dbReference type="PANTHER" id="PTHR12161:SF16">
    <property type="entry name" value="REGULATOR OF VPS4 ACTIVITY IN THE MVB PATHWAY PROTEIN"/>
    <property type="match status" value="1"/>
</dbReference>
<comment type="similarity">
    <text evidence="1">Belongs to the IST1 family.</text>
</comment>
<dbReference type="FunFam" id="1.20.1260.60:FF:000002">
    <property type="entry name" value="Vacuolar protein sorting-associated protein IST1"/>
    <property type="match status" value="1"/>
</dbReference>
<dbReference type="Pfam" id="PF03398">
    <property type="entry name" value="Ist1"/>
    <property type="match status" value="1"/>
</dbReference>
<keyword evidence="4" id="KW-1185">Reference proteome</keyword>
<feature type="compositionally biased region" description="Acidic residues" evidence="2">
    <location>
        <begin position="357"/>
        <end position="366"/>
    </location>
</feature>
<evidence type="ECO:0000313" key="4">
    <source>
        <dbReference type="Proteomes" id="UP000241394"/>
    </source>
</evidence>
<name>A0A2R6PH18_ACTCC</name>
<evidence type="ECO:0000256" key="2">
    <source>
        <dbReference type="SAM" id="MobiDB-lite"/>
    </source>
</evidence>
<reference evidence="4" key="2">
    <citation type="journal article" date="2018" name="BMC Genomics">
        <title>A manually annotated Actinidia chinensis var. chinensis (kiwifruit) genome highlights the challenges associated with draft genomes and gene prediction in plants.</title>
        <authorList>
            <person name="Pilkington S.M."/>
            <person name="Crowhurst R."/>
            <person name="Hilario E."/>
            <person name="Nardozza S."/>
            <person name="Fraser L."/>
            <person name="Peng Y."/>
            <person name="Gunaseelan K."/>
            <person name="Simpson R."/>
            <person name="Tahir J."/>
            <person name="Deroles S.C."/>
            <person name="Templeton K."/>
            <person name="Luo Z."/>
            <person name="Davy M."/>
            <person name="Cheng C."/>
            <person name="McNeilage M."/>
            <person name="Scaglione D."/>
            <person name="Liu Y."/>
            <person name="Zhang Q."/>
            <person name="Datson P."/>
            <person name="De Silva N."/>
            <person name="Gardiner S.E."/>
            <person name="Bassett H."/>
            <person name="Chagne D."/>
            <person name="McCallum J."/>
            <person name="Dzierzon H."/>
            <person name="Deng C."/>
            <person name="Wang Y.Y."/>
            <person name="Barron L."/>
            <person name="Manako K."/>
            <person name="Bowen J."/>
            <person name="Foster T.M."/>
            <person name="Erridge Z.A."/>
            <person name="Tiffin H."/>
            <person name="Waite C.N."/>
            <person name="Davies K.M."/>
            <person name="Grierson E.P."/>
            <person name="Laing W.A."/>
            <person name="Kirk R."/>
            <person name="Chen X."/>
            <person name="Wood M."/>
            <person name="Montefiori M."/>
            <person name="Brummell D.A."/>
            <person name="Schwinn K.E."/>
            <person name="Catanach A."/>
            <person name="Fullerton C."/>
            <person name="Li D."/>
            <person name="Meiyalaghan S."/>
            <person name="Nieuwenhuizen N."/>
            <person name="Read N."/>
            <person name="Prakash R."/>
            <person name="Hunter D."/>
            <person name="Zhang H."/>
            <person name="McKenzie M."/>
            <person name="Knabel M."/>
            <person name="Harris A."/>
            <person name="Allan A.C."/>
            <person name="Gleave A."/>
            <person name="Chen A."/>
            <person name="Janssen B.J."/>
            <person name="Plunkett B."/>
            <person name="Ampomah-Dwamena C."/>
            <person name="Voogd C."/>
            <person name="Leif D."/>
            <person name="Lafferty D."/>
            <person name="Souleyre E.J.F."/>
            <person name="Varkonyi-Gasic E."/>
            <person name="Gambi F."/>
            <person name="Hanley J."/>
            <person name="Yao J.L."/>
            <person name="Cheung J."/>
            <person name="David K.M."/>
            <person name="Warren B."/>
            <person name="Marsh K."/>
            <person name="Snowden K.C."/>
            <person name="Lin-Wang K."/>
            <person name="Brian L."/>
            <person name="Martinez-Sanchez M."/>
            <person name="Wang M."/>
            <person name="Ileperuma N."/>
            <person name="Macnee N."/>
            <person name="Campin R."/>
            <person name="McAtee P."/>
            <person name="Drummond R.S.M."/>
            <person name="Espley R.V."/>
            <person name="Ireland H.S."/>
            <person name="Wu R."/>
            <person name="Atkinson R.G."/>
            <person name="Karunairetnam S."/>
            <person name="Bulley S."/>
            <person name="Chunkath S."/>
            <person name="Hanley Z."/>
            <person name="Storey R."/>
            <person name="Thrimawithana A.H."/>
            <person name="Thomson S."/>
            <person name="David C."/>
            <person name="Testolin R."/>
            <person name="Huang H."/>
            <person name="Hellens R.P."/>
            <person name="Schaffer R.J."/>
        </authorList>
    </citation>
    <scope>NUCLEOTIDE SEQUENCE [LARGE SCALE GENOMIC DNA]</scope>
    <source>
        <strain evidence="4">cv. Red5</strain>
    </source>
</reference>
<accession>A0A2R6PH18</accession>
<dbReference type="OMA" id="MVEGYCL"/>
<reference evidence="3 4" key="1">
    <citation type="submission" date="2017-07" db="EMBL/GenBank/DDBJ databases">
        <title>An improved, manually edited Actinidia chinensis var. chinensis (kiwifruit) genome highlights the challenges associated with draft genomes and gene prediction in plants.</title>
        <authorList>
            <person name="Pilkington S."/>
            <person name="Crowhurst R."/>
            <person name="Hilario E."/>
            <person name="Nardozza S."/>
            <person name="Fraser L."/>
            <person name="Peng Y."/>
            <person name="Gunaseelan K."/>
            <person name="Simpson R."/>
            <person name="Tahir J."/>
            <person name="Deroles S."/>
            <person name="Templeton K."/>
            <person name="Luo Z."/>
            <person name="Davy M."/>
            <person name="Cheng C."/>
            <person name="Mcneilage M."/>
            <person name="Scaglione D."/>
            <person name="Liu Y."/>
            <person name="Zhang Q."/>
            <person name="Datson P."/>
            <person name="De Silva N."/>
            <person name="Gardiner S."/>
            <person name="Bassett H."/>
            <person name="Chagne D."/>
            <person name="Mccallum J."/>
            <person name="Dzierzon H."/>
            <person name="Deng C."/>
            <person name="Wang Y.-Y."/>
            <person name="Barron N."/>
            <person name="Manako K."/>
            <person name="Bowen J."/>
            <person name="Foster T."/>
            <person name="Erridge Z."/>
            <person name="Tiffin H."/>
            <person name="Waite C."/>
            <person name="Davies K."/>
            <person name="Grierson E."/>
            <person name="Laing W."/>
            <person name="Kirk R."/>
            <person name="Chen X."/>
            <person name="Wood M."/>
            <person name="Montefiori M."/>
            <person name="Brummell D."/>
            <person name="Schwinn K."/>
            <person name="Catanach A."/>
            <person name="Fullerton C."/>
            <person name="Li D."/>
            <person name="Meiyalaghan S."/>
            <person name="Nieuwenhuizen N."/>
            <person name="Read N."/>
            <person name="Prakash R."/>
            <person name="Hunter D."/>
            <person name="Zhang H."/>
            <person name="Mckenzie M."/>
            <person name="Knabel M."/>
            <person name="Harris A."/>
            <person name="Allan A."/>
            <person name="Chen A."/>
            <person name="Janssen B."/>
            <person name="Plunkett B."/>
            <person name="Dwamena C."/>
            <person name="Voogd C."/>
            <person name="Leif D."/>
            <person name="Lafferty D."/>
            <person name="Souleyre E."/>
            <person name="Varkonyi-Gasic E."/>
            <person name="Gambi F."/>
            <person name="Hanley J."/>
            <person name="Yao J.-L."/>
            <person name="Cheung J."/>
            <person name="David K."/>
            <person name="Warren B."/>
            <person name="Marsh K."/>
            <person name="Snowden K."/>
            <person name="Lin-Wang K."/>
            <person name="Brian L."/>
            <person name="Martinez-Sanchez M."/>
            <person name="Wang M."/>
            <person name="Ileperuma N."/>
            <person name="Macnee N."/>
            <person name="Campin R."/>
            <person name="Mcatee P."/>
            <person name="Drummond R."/>
            <person name="Espley R."/>
            <person name="Ireland H."/>
            <person name="Wu R."/>
            <person name="Atkinson R."/>
            <person name="Karunairetnam S."/>
            <person name="Bulley S."/>
            <person name="Chunkath S."/>
            <person name="Hanley Z."/>
            <person name="Storey R."/>
            <person name="Thrimawithana A."/>
            <person name="Thomson S."/>
            <person name="David C."/>
            <person name="Testolin R."/>
        </authorList>
    </citation>
    <scope>NUCLEOTIDE SEQUENCE [LARGE SCALE GENOMIC DNA]</scope>
    <source>
        <strain evidence="4">cv. Red5</strain>
        <tissue evidence="3">Young leaf</tissue>
    </source>
</reference>
<evidence type="ECO:0000256" key="1">
    <source>
        <dbReference type="ARBA" id="ARBA00005536"/>
    </source>
</evidence>
<proteinExistence type="inferred from homology"/>
<feature type="region of interest" description="Disordered" evidence="2">
    <location>
        <begin position="189"/>
        <end position="215"/>
    </location>
</feature>
<dbReference type="EMBL" id="NKQK01000025">
    <property type="protein sequence ID" value="PSR91181.1"/>
    <property type="molecule type" value="Genomic_DNA"/>
</dbReference>
<evidence type="ECO:0000313" key="3">
    <source>
        <dbReference type="EMBL" id="PSR91181.1"/>
    </source>
</evidence>
<dbReference type="InterPro" id="IPR042277">
    <property type="entry name" value="IST1-like"/>
</dbReference>
<dbReference type="FunCoup" id="A0A2R6PH18">
    <property type="interactions" value="1010"/>
</dbReference>
<dbReference type="InterPro" id="IPR005061">
    <property type="entry name" value="Ist1"/>
</dbReference>
<comment type="caution">
    <text evidence="3">The sequence shown here is derived from an EMBL/GenBank/DDBJ whole genome shotgun (WGS) entry which is preliminary data.</text>
</comment>
<dbReference type="InParanoid" id="A0A2R6PH18"/>
<protein>
    <submittedName>
        <fullName evidence="3">IST1 like</fullName>
    </submittedName>
</protein>
<feature type="compositionally biased region" description="Basic and acidic residues" evidence="2">
    <location>
        <begin position="340"/>
        <end position="355"/>
    </location>
</feature>
<dbReference type="STRING" id="1590841.A0A2R6PH18"/>
<feature type="region of interest" description="Disordered" evidence="2">
    <location>
        <begin position="272"/>
        <end position="369"/>
    </location>
</feature>
<dbReference type="GO" id="GO:0015031">
    <property type="term" value="P:protein transport"/>
    <property type="evidence" value="ECO:0007669"/>
    <property type="project" value="InterPro"/>
</dbReference>
<sequence>MGRKLDTLLGRNFKPSRLSPLVNLAISRLAILRKQRQARCSLARVDVVQLLNVDHHDRALIRVEQVIKEENMLDVFVMMEGYCHLLAERNNLIEQEKVCPEELKEAVSSLLYAATRCGGFPELQEMREIFTSRFGKEFVARATELRNNCGVNPKMIQKLSTRQPSLENRMKVLEEIASENNIVLQMEKPSTTEENLETEKKQHGHKSVSGGSTAGDNLNIFNDKIEDMEGLSDSMRGARKYKDVADAAKAAFKSAAYAAEAARAAVELSRSGFHDPNDHSSHSFGKREVTDEHNTIKSELQATEENNSRRIEDQNVGEGFEKVNTIQNYSSGSEDDEIHSEERAEESELSRRVMPDFDSDSDEDVSEVTTTDLEVVGDQTRPIEMGINIDDSDDETRNDGRGVLLSSNHDTGIDLKPSILLNEDLGLKKSNITVDEDLSERGGEKPNQFHKRFSLRSRVGLKARLRAWKS</sequence>